<gene>
    <name evidence="1" type="ORF">LSH36_555g04015</name>
</gene>
<protein>
    <submittedName>
        <fullName evidence="1">Uncharacterized protein</fullName>
    </submittedName>
</protein>
<sequence length="106" mass="12096">MEPEQGSHVSSCERIIWSADLLYQFSACSELMTRKMLGLKLVPEFKHPRKYIGELTGIEYLLKQTGQPLQDMTTDIEGPDIDDVESTDDLRTHTRKTYTTLNMVAS</sequence>
<organism evidence="1 2">
    <name type="scientific">Paralvinella palmiformis</name>
    <dbReference type="NCBI Taxonomy" id="53620"/>
    <lineage>
        <taxon>Eukaryota</taxon>
        <taxon>Metazoa</taxon>
        <taxon>Spiralia</taxon>
        <taxon>Lophotrochozoa</taxon>
        <taxon>Annelida</taxon>
        <taxon>Polychaeta</taxon>
        <taxon>Sedentaria</taxon>
        <taxon>Canalipalpata</taxon>
        <taxon>Terebellida</taxon>
        <taxon>Terebelliformia</taxon>
        <taxon>Alvinellidae</taxon>
        <taxon>Paralvinella</taxon>
    </lineage>
</organism>
<dbReference type="AlphaFoldDB" id="A0AAD9J6J4"/>
<accession>A0AAD9J6J4</accession>
<comment type="caution">
    <text evidence="1">The sequence shown here is derived from an EMBL/GenBank/DDBJ whole genome shotgun (WGS) entry which is preliminary data.</text>
</comment>
<evidence type="ECO:0000313" key="2">
    <source>
        <dbReference type="Proteomes" id="UP001208570"/>
    </source>
</evidence>
<dbReference type="Proteomes" id="UP001208570">
    <property type="component" value="Unassembled WGS sequence"/>
</dbReference>
<proteinExistence type="predicted"/>
<name>A0AAD9J6J4_9ANNE</name>
<evidence type="ECO:0000313" key="1">
    <source>
        <dbReference type="EMBL" id="KAK2147408.1"/>
    </source>
</evidence>
<keyword evidence="2" id="KW-1185">Reference proteome</keyword>
<dbReference type="EMBL" id="JAODUP010000555">
    <property type="protein sequence ID" value="KAK2147408.1"/>
    <property type="molecule type" value="Genomic_DNA"/>
</dbReference>
<reference evidence="1" key="1">
    <citation type="journal article" date="2023" name="Mol. Biol. Evol.">
        <title>Third-Generation Sequencing Reveals the Adaptive Role of the Epigenome in Three Deep-Sea Polychaetes.</title>
        <authorList>
            <person name="Perez M."/>
            <person name="Aroh O."/>
            <person name="Sun Y."/>
            <person name="Lan Y."/>
            <person name="Juniper S.K."/>
            <person name="Young C.R."/>
            <person name="Angers B."/>
            <person name="Qian P.Y."/>
        </authorList>
    </citation>
    <scope>NUCLEOTIDE SEQUENCE</scope>
    <source>
        <strain evidence="1">P08H-3</strain>
    </source>
</reference>